<evidence type="ECO:0000313" key="1">
    <source>
        <dbReference type="EMBL" id="AST09205.1"/>
    </source>
</evidence>
<reference evidence="1 2" key="1">
    <citation type="journal article" date="2017" name="Virus Genes">
        <title>Two novel poxviruses with unusual genome rearrangements: NY_014 and Murmansk.</title>
        <authorList>
            <person name="Smithson C."/>
            <person name="Meyer H."/>
            <person name="Gigante C.M."/>
            <person name="Gao J."/>
            <person name="Zhao H."/>
            <person name="Batra D."/>
            <person name="Damon I."/>
            <person name="Upton C."/>
            <person name="Li Y."/>
        </authorList>
    </citation>
    <scope>NUCLEOTIDE SEQUENCE [LARGE SCALE GENOMIC DNA]</scope>
    <source>
        <strain evidence="1 2">LEIV-11411</strain>
    </source>
</reference>
<gene>
    <name evidence="1" type="ORF">Murmansk-010</name>
</gene>
<sequence>MLKRIILFITLFTSVISVPKENQFNAVEVIVFVTPYIESNYRIINRNNSYRVNSDKWFISVTTLDYDIPLRNIIYHPRVSQNTAFAKFNFGSDIFQSRRGELVVYIKCKDKPKLIKLLYLVKSSPKIFYKYIGSAYYYGDCFNYISVKITYKNTETGAEEFEYFNSKNFV</sequence>
<dbReference type="EMBL" id="MF001304">
    <property type="protein sequence ID" value="AST09205.1"/>
    <property type="molecule type" value="Genomic_DNA"/>
</dbReference>
<accession>A0A223FME9</accession>
<organism evidence="1 2">
    <name type="scientific">Murmansk poxvirus</name>
    <dbReference type="NCBI Taxonomy" id="2025359"/>
    <lineage>
        <taxon>Viruses</taxon>
        <taxon>Varidnaviria</taxon>
        <taxon>Bamfordvirae</taxon>
        <taxon>Nucleocytoviricota</taxon>
        <taxon>Pokkesviricetes</taxon>
        <taxon>Chitovirales</taxon>
        <taxon>Poxviridae</taxon>
        <taxon>Chordopoxvirinae</taxon>
        <taxon>Centapoxvirus</taxon>
        <taxon>Centapoxvirus microtuspox</taxon>
        <taxon>Murmansk microtuspox virus</taxon>
    </lineage>
</organism>
<dbReference type="Proteomes" id="UP000217350">
    <property type="component" value="Segment"/>
</dbReference>
<proteinExistence type="predicted"/>
<dbReference type="OrthoDB" id="14158at10239"/>
<keyword evidence="2" id="KW-1185">Reference proteome</keyword>
<protein>
    <submittedName>
        <fullName evidence="1">Uncharacterized protein</fullName>
    </submittedName>
</protein>
<name>A0A223FME9_9POXV</name>
<dbReference type="Gene3D" id="2.60.240.20">
    <property type="match status" value="1"/>
</dbReference>
<evidence type="ECO:0000313" key="2">
    <source>
        <dbReference type="Proteomes" id="UP000217350"/>
    </source>
</evidence>